<protein>
    <recommendedName>
        <fullName evidence="4">DUF2794 domain-containing protein</fullName>
    </recommendedName>
</protein>
<name>A0A2A2KHR9_9BILA</name>
<feature type="region of interest" description="Disordered" evidence="1">
    <location>
        <begin position="70"/>
        <end position="130"/>
    </location>
</feature>
<evidence type="ECO:0000313" key="3">
    <source>
        <dbReference type="Proteomes" id="UP000218231"/>
    </source>
</evidence>
<reference evidence="2 3" key="1">
    <citation type="journal article" date="2017" name="Curr. Biol.">
        <title>Genome architecture and evolution of a unichromosomal asexual nematode.</title>
        <authorList>
            <person name="Fradin H."/>
            <person name="Zegar C."/>
            <person name="Gutwein M."/>
            <person name="Lucas J."/>
            <person name="Kovtun M."/>
            <person name="Corcoran D."/>
            <person name="Baugh L.R."/>
            <person name="Kiontke K."/>
            <person name="Gunsalus K."/>
            <person name="Fitch D.H."/>
            <person name="Piano F."/>
        </authorList>
    </citation>
    <scope>NUCLEOTIDE SEQUENCE [LARGE SCALE GENOMIC DNA]</scope>
    <source>
        <strain evidence="2">PF1309</strain>
    </source>
</reference>
<sequence length="153" mass="17378">MGIVTPFPLGREPGQVGFERVELNRILDLYGRMVAAGHWKDYAMELGKDAAVFAAFRRTAERPEFRIEKRPALRGERRAQFDGAGAAEQRVERGQHIGEARHQERTPVDRQRDGGEADVERQHHHGHPCADIAPEHAQHLEDRMCDHRCSGEV</sequence>
<dbReference type="OrthoDB" id="10408677at2759"/>
<gene>
    <name evidence="2" type="ORF">WR25_13081</name>
</gene>
<dbReference type="Proteomes" id="UP000218231">
    <property type="component" value="Unassembled WGS sequence"/>
</dbReference>
<dbReference type="AlphaFoldDB" id="A0A2A2KHR9"/>
<feature type="compositionally biased region" description="Basic and acidic residues" evidence="1">
    <location>
        <begin position="89"/>
        <end position="121"/>
    </location>
</feature>
<evidence type="ECO:0000313" key="2">
    <source>
        <dbReference type="EMBL" id="PAV73457.1"/>
    </source>
</evidence>
<evidence type="ECO:0000256" key="1">
    <source>
        <dbReference type="SAM" id="MobiDB-lite"/>
    </source>
</evidence>
<dbReference type="STRING" id="2018661.A0A2A2KHR9"/>
<dbReference type="Pfam" id="PF10984">
    <property type="entry name" value="DUF2794"/>
    <property type="match status" value="1"/>
</dbReference>
<accession>A0A2A2KHR9</accession>
<proteinExistence type="predicted"/>
<dbReference type="EMBL" id="LIAE01008588">
    <property type="protein sequence ID" value="PAV73457.1"/>
    <property type="molecule type" value="Genomic_DNA"/>
</dbReference>
<comment type="caution">
    <text evidence="2">The sequence shown here is derived from an EMBL/GenBank/DDBJ whole genome shotgun (WGS) entry which is preliminary data.</text>
</comment>
<feature type="compositionally biased region" description="Basic and acidic residues" evidence="1">
    <location>
        <begin position="70"/>
        <end position="80"/>
    </location>
</feature>
<organism evidence="2 3">
    <name type="scientific">Diploscapter pachys</name>
    <dbReference type="NCBI Taxonomy" id="2018661"/>
    <lineage>
        <taxon>Eukaryota</taxon>
        <taxon>Metazoa</taxon>
        <taxon>Ecdysozoa</taxon>
        <taxon>Nematoda</taxon>
        <taxon>Chromadorea</taxon>
        <taxon>Rhabditida</taxon>
        <taxon>Rhabditina</taxon>
        <taxon>Rhabditomorpha</taxon>
        <taxon>Rhabditoidea</taxon>
        <taxon>Rhabditidae</taxon>
        <taxon>Diploscapter</taxon>
    </lineage>
</organism>
<keyword evidence="3" id="KW-1185">Reference proteome</keyword>
<dbReference type="InterPro" id="IPR021252">
    <property type="entry name" value="DUF2794"/>
</dbReference>
<evidence type="ECO:0008006" key="4">
    <source>
        <dbReference type="Google" id="ProtNLM"/>
    </source>
</evidence>